<feature type="domain" description="Rab-GAP TBC" evidence="2">
    <location>
        <begin position="90"/>
        <end position="543"/>
    </location>
</feature>
<evidence type="ECO:0000256" key="1">
    <source>
        <dbReference type="SAM" id="MobiDB-lite"/>
    </source>
</evidence>
<dbReference type="EMBL" id="CM026430">
    <property type="protein sequence ID" value="KAG0561352.1"/>
    <property type="molecule type" value="Genomic_DNA"/>
</dbReference>
<accession>A0A8T0GWQ7</accession>
<dbReference type="Pfam" id="PF00566">
    <property type="entry name" value="RabGAP-TBC"/>
    <property type="match status" value="1"/>
</dbReference>
<reference evidence="3" key="1">
    <citation type="submission" date="2020-06" db="EMBL/GenBank/DDBJ databases">
        <title>WGS assembly of Ceratodon purpureus strain R40.</title>
        <authorList>
            <person name="Carey S.B."/>
            <person name="Jenkins J."/>
            <person name="Shu S."/>
            <person name="Lovell J.T."/>
            <person name="Sreedasyam A."/>
            <person name="Maumus F."/>
            <person name="Tiley G.P."/>
            <person name="Fernandez-Pozo N."/>
            <person name="Barry K."/>
            <person name="Chen C."/>
            <person name="Wang M."/>
            <person name="Lipzen A."/>
            <person name="Daum C."/>
            <person name="Saski C.A."/>
            <person name="Payton A.C."/>
            <person name="Mcbreen J.C."/>
            <person name="Conrad R.E."/>
            <person name="Kollar L.M."/>
            <person name="Olsson S."/>
            <person name="Huttunen S."/>
            <person name="Landis J.B."/>
            <person name="Wickett N.J."/>
            <person name="Johnson M.G."/>
            <person name="Rensing S.A."/>
            <person name="Grimwood J."/>
            <person name="Schmutz J."/>
            <person name="Mcdaniel S.F."/>
        </authorList>
    </citation>
    <scope>NUCLEOTIDE SEQUENCE</scope>
    <source>
        <strain evidence="3">R40</strain>
    </source>
</reference>
<evidence type="ECO:0000313" key="4">
    <source>
        <dbReference type="Proteomes" id="UP000822688"/>
    </source>
</evidence>
<feature type="compositionally biased region" description="Polar residues" evidence="1">
    <location>
        <begin position="324"/>
        <end position="338"/>
    </location>
</feature>
<protein>
    <recommendedName>
        <fullName evidence="2">Rab-GAP TBC domain-containing protein</fullName>
    </recommendedName>
</protein>
<feature type="compositionally biased region" description="Basic and acidic residues" evidence="1">
    <location>
        <begin position="192"/>
        <end position="203"/>
    </location>
</feature>
<feature type="region of interest" description="Disordered" evidence="1">
    <location>
        <begin position="166"/>
        <end position="273"/>
    </location>
</feature>
<dbReference type="SMART" id="SM00164">
    <property type="entry name" value="TBC"/>
    <property type="match status" value="1"/>
</dbReference>
<sequence>MSVDWEDEGGFSCGGAVTASKKLKKGDGGLEKQEDAKPAPRIPKSLLFVPPSRRPKKTQRLRPEKWKAAFDLEGRPVGFHKLLKIIRKGGVDNSIRAEVWEFLLGCYELGTTLAYRELVRQARRERYNELLEECRMMHSSVGTGSLAYTVGSKLMDVRVASNDNARKRDAPIVETSPVGDFKEQSGGQSVMETRHQTQDESRSSDTAAVDRATSDTCEASLKEGPDSQKMRINSGSESENLNSIIRGERTEPVLLGKTKQEGISSSDDLRLQEPLPGEVDSFATAQLEQKPGAGLIKKETPVAVDEKLVEGVDSVQDKDDLEKAQSSVSSHPMKDISSNPVINEVEDSALRDMDVEGQKEEDVRDSGFIKSVDLDSVPGPRLSGQAERVTDWLWTLHRIVVDVVRTDKHLEFFNEGKNSARMSDILAVYAWVDPATGYCQGMSDLLSPFIVLFDIDADAFWCFESLLKRVRDNFQMEGPIRVMKQLEAMSKILEVTDADMLKHLVLVGADNFLFAFRMLLVLFRRELSFPEALYMWEMMWAADFHQATAWSFEYHSLEALRLPNFDSPAKIYPFEEESTCKPSSPEQLTPPTSPERLNTSGSPSFDPLRWRALTKRRSFCGLRPGRLWQMNRSRFNSTNVGLLGPDGDQDISVFCVAAILEQNRTMLLEKLQSMDDAIKIFNNMEMEFKVHSCVNTAVKLRKRYQNQSSKRVSLERRSIARHAQSL</sequence>
<organism evidence="3 4">
    <name type="scientific">Ceratodon purpureus</name>
    <name type="common">Fire moss</name>
    <name type="synonym">Dicranum purpureum</name>
    <dbReference type="NCBI Taxonomy" id="3225"/>
    <lineage>
        <taxon>Eukaryota</taxon>
        <taxon>Viridiplantae</taxon>
        <taxon>Streptophyta</taxon>
        <taxon>Embryophyta</taxon>
        <taxon>Bryophyta</taxon>
        <taxon>Bryophytina</taxon>
        <taxon>Bryopsida</taxon>
        <taxon>Dicranidae</taxon>
        <taxon>Pseudoditrichales</taxon>
        <taxon>Ditrichaceae</taxon>
        <taxon>Ceratodon</taxon>
    </lineage>
</organism>
<feature type="compositionally biased region" description="Polar residues" evidence="1">
    <location>
        <begin position="230"/>
        <end position="243"/>
    </location>
</feature>
<feature type="compositionally biased region" description="Basic and acidic residues" evidence="1">
    <location>
        <begin position="220"/>
        <end position="229"/>
    </location>
</feature>
<dbReference type="Gene3D" id="1.10.472.80">
    <property type="entry name" value="Ypt/Rab-GAP domain of gyp1p, domain 3"/>
    <property type="match status" value="1"/>
</dbReference>
<gene>
    <name evidence="3" type="ORF">KC19_9G057900</name>
</gene>
<evidence type="ECO:0000313" key="3">
    <source>
        <dbReference type="EMBL" id="KAG0561352.1"/>
    </source>
</evidence>
<proteinExistence type="predicted"/>
<dbReference type="AlphaFoldDB" id="A0A8T0GWQ7"/>
<dbReference type="GO" id="GO:0005096">
    <property type="term" value="F:GTPase activator activity"/>
    <property type="evidence" value="ECO:0007669"/>
    <property type="project" value="TreeGrafter"/>
</dbReference>
<keyword evidence="4" id="KW-1185">Reference proteome</keyword>
<evidence type="ECO:0000259" key="2">
    <source>
        <dbReference type="PROSITE" id="PS50086"/>
    </source>
</evidence>
<dbReference type="InterPro" id="IPR000195">
    <property type="entry name" value="Rab-GAP-TBC_dom"/>
</dbReference>
<feature type="compositionally biased region" description="Basic and acidic residues" evidence="1">
    <location>
        <begin position="25"/>
        <end position="38"/>
    </location>
</feature>
<feature type="region of interest" description="Disordered" evidence="1">
    <location>
        <begin position="576"/>
        <end position="607"/>
    </location>
</feature>
<dbReference type="FunFam" id="1.10.8.270:FF:000021">
    <property type="entry name" value="Ypt/Rab-GAP domain of gyp1p superfamily protein"/>
    <property type="match status" value="1"/>
</dbReference>
<dbReference type="PROSITE" id="PS50086">
    <property type="entry name" value="TBC_RABGAP"/>
    <property type="match status" value="1"/>
</dbReference>
<dbReference type="Gene3D" id="1.10.8.270">
    <property type="entry name" value="putative rabgap domain of human tbc1 domain family member 14 like domains"/>
    <property type="match status" value="1"/>
</dbReference>
<dbReference type="PANTHER" id="PTHR22957">
    <property type="entry name" value="TBC1 DOMAIN FAMILY MEMBER GTPASE-ACTIVATING PROTEIN"/>
    <property type="match status" value="1"/>
</dbReference>
<dbReference type="PANTHER" id="PTHR22957:SF456">
    <property type="entry name" value="YPT_RAB-GAP DOMAIN OF GYP1P SUPERFAMILY PROTEIN"/>
    <property type="match status" value="1"/>
</dbReference>
<name>A0A8T0GWQ7_CERPU</name>
<comment type="caution">
    <text evidence="3">The sequence shown here is derived from an EMBL/GenBank/DDBJ whole genome shotgun (WGS) entry which is preliminary data.</text>
</comment>
<feature type="compositionally biased region" description="Basic and acidic residues" evidence="1">
    <location>
        <begin position="310"/>
        <end position="323"/>
    </location>
</feature>
<feature type="region of interest" description="Disordered" evidence="1">
    <location>
        <begin position="310"/>
        <end position="338"/>
    </location>
</feature>
<dbReference type="InterPro" id="IPR035969">
    <property type="entry name" value="Rab-GAP_TBC_sf"/>
</dbReference>
<dbReference type="SUPFAM" id="SSF47923">
    <property type="entry name" value="Ypt/Rab-GAP domain of gyp1p"/>
    <property type="match status" value="2"/>
</dbReference>
<feature type="compositionally biased region" description="Polar residues" evidence="1">
    <location>
        <begin position="580"/>
        <end position="603"/>
    </location>
</feature>
<feature type="region of interest" description="Disordered" evidence="1">
    <location>
        <begin position="21"/>
        <end position="60"/>
    </location>
</feature>
<dbReference type="Proteomes" id="UP000822688">
    <property type="component" value="Chromosome 9"/>
</dbReference>